<dbReference type="Gene3D" id="3.30.70.270">
    <property type="match status" value="1"/>
</dbReference>
<feature type="transmembrane region" description="Helical" evidence="4">
    <location>
        <begin position="177"/>
        <end position="194"/>
    </location>
</feature>
<feature type="transmembrane region" description="Helical" evidence="4">
    <location>
        <begin position="100"/>
        <end position="116"/>
    </location>
</feature>
<dbReference type="CDD" id="cd01949">
    <property type="entry name" value="GGDEF"/>
    <property type="match status" value="1"/>
</dbReference>
<dbReference type="NCBIfam" id="TIGR00254">
    <property type="entry name" value="GGDEF"/>
    <property type="match status" value="1"/>
</dbReference>
<proteinExistence type="predicted"/>
<dbReference type="Proteomes" id="UP000249898">
    <property type="component" value="Chromosome"/>
</dbReference>
<dbReference type="PANTHER" id="PTHR45138">
    <property type="entry name" value="REGULATORY COMPONENTS OF SENSORY TRANSDUCTION SYSTEM"/>
    <property type="match status" value="1"/>
</dbReference>
<dbReference type="InterPro" id="IPR000160">
    <property type="entry name" value="GGDEF_dom"/>
</dbReference>
<dbReference type="AlphaFoldDB" id="A0A2Z4PWM3"/>
<keyword evidence="4" id="KW-0812">Transmembrane</keyword>
<evidence type="ECO:0000259" key="5">
    <source>
        <dbReference type="PROSITE" id="PS50887"/>
    </source>
</evidence>
<comment type="cofactor">
    <cofactor evidence="1">
        <name>Mg(2+)</name>
        <dbReference type="ChEBI" id="CHEBI:18420"/>
    </cofactor>
</comment>
<feature type="transmembrane region" description="Helical" evidence="4">
    <location>
        <begin position="122"/>
        <end position="139"/>
    </location>
</feature>
<sequence>MAKKVSRIKTNKIKDKTTSTWLTFFYVGKNGGAFSEDARRVFIINLFATVGVLFTLPLGLSSLYEGKVILGVVLIFIAFLYSMNHVYLRYTHNHSMSGNFVIYPLYILMVYLIYTGGVHGTGHVWIYCLPAVALFLHGLKRGLIELGLFTLVLVIVMFFMDSHFVESGYHPALKSRILFSFFVVIFLSAIYEYSMSRSNQELKETTAKLKLVANTDELTELLNRRGMMQRLEGTTYTSYHLLLADVDFFKRINDEYGHDVGDYALAELGRIIQKPLPKGGLVSRWGGEEFLVAVCDCTELDAFNLAESIRQEVEEHEFVYLDQKFRMTLSFGVATMNEFTSLRETITLADNRLYSAKRAGRNQTRRR</sequence>
<feature type="domain" description="GGDEF" evidence="5">
    <location>
        <begin position="237"/>
        <end position="367"/>
    </location>
</feature>
<dbReference type="InterPro" id="IPR043128">
    <property type="entry name" value="Rev_trsase/Diguanyl_cyclase"/>
</dbReference>
<evidence type="ECO:0000256" key="3">
    <source>
        <dbReference type="ARBA" id="ARBA00034247"/>
    </source>
</evidence>
<reference evidence="6 7" key="1">
    <citation type="submission" date="2016-06" db="EMBL/GenBank/DDBJ databases">
        <title>The sequenced genome of the ice-adhering bacterium Marinomonas primoryensis, from Antarctica.</title>
        <authorList>
            <person name="Graham L."/>
            <person name="Vance T.D.R."/>
            <person name="Davies P.L."/>
        </authorList>
    </citation>
    <scope>NUCLEOTIDE SEQUENCE [LARGE SCALE GENOMIC DNA]</scope>
    <source>
        <strain evidence="6 7">AceL</strain>
    </source>
</reference>
<accession>A0A2Z4PWM3</accession>
<evidence type="ECO:0000256" key="4">
    <source>
        <dbReference type="SAM" id="Phobius"/>
    </source>
</evidence>
<dbReference type="SUPFAM" id="SSF55073">
    <property type="entry name" value="Nucleotide cyclase"/>
    <property type="match status" value="1"/>
</dbReference>
<dbReference type="GO" id="GO:0052621">
    <property type="term" value="F:diguanylate cyclase activity"/>
    <property type="evidence" value="ECO:0007669"/>
    <property type="project" value="UniProtKB-EC"/>
</dbReference>
<feature type="transmembrane region" description="Helical" evidence="4">
    <location>
        <begin position="68"/>
        <end position="88"/>
    </location>
</feature>
<dbReference type="EC" id="2.7.7.65" evidence="2"/>
<keyword evidence="4" id="KW-1133">Transmembrane helix</keyword>
<dbReference type="SMART" id="SM00267">
    <property type="entry name" value="GGDEF"/>
    <property type="match status" value="1"/>
</dbReference>
<dbReference type="InterPro" id="IPR029787">
    <property type="entry name" value="Nucleotide_cyclase"/>
</dbReference>
<dbReference type="Pfam" id="PF20966">
    <property type="entry name" value="MASE6"/>
    <property type="match status" value="1"/>
</dbReference>
<gene>
    <name evidence="6" type="ORF">A8139_19965</name>
</gene>
<comment type="catalytic activity">
    <reaction evidence="3">
        <text>2 GTP = 3',3'-c-di-GMP + 2 diphosphate</text>
        <dbReference type="Rhea" id="RHEA:24898"/>
        <dbReference type="ChEBI" id="CHEBI:33019"/>
        <dbReference type="ChEBI" id="CHEBI:37565"/>
        <dbReference type="ChEBI" id="CHEBI:58805"/>
        <dbReference type="EC" id="2.7.7.65"/>
    </reaction>
</comment>
<dbReference type="PANTHER" id="PTHR45138:SF9">
    <property type="entry name" value="DIGUANYLATE CYCLASE DGCM-RELATED"/>
    <property type="match status" value="1"/>
</dbReference>
<evidence type="ECO:0000256" key="1">
    <source>
        <dbReference type="ARBA" id="ARBA00001946"/>
    </source>
</evidence>
<keyword evidence="4" id="KW-0472">Membrane</keyword>
<evidence type="ECO:0000256" key="2">
    <source>
        <dbReference type="ARBA" id="ARBA00012528"/>
    </source>
</evidence>
<dbReference type="OrthoDB" id="9813903at2"/>
<dbReference type="PROSITE" id="PS50887">
    <property type="entry name" value="GGDEF"/>
    <property type="match status" value="1"/>
</dbReference>
<protein>
    <recommendedName>
        <fullName evidence="2">diguanylate cyclase</fullName>
        <ecNumber evidence="2">2.7.7.65</ecNumber>
    </recommendedName>
</protein>
<dbReference type="InterPro" id="IPR048435">
    <property type="entry name" value="MASE6"/>
</dbReference>
<organism evidence="6 7">
    <name type="scientific">Marinomonas primoryensis</name>
    <dbReference type="NCBI Taxonomy" id="178399"/>
    <lineage>
        <taxon>Bacteria</taxon>
        <taxon>Pseudomonadati</taxon>
        <taxon>Pseudomonadota</taxon>
        <taxon>Gammaproteobacteria</taxon>
        <taxon>Oceanospirillales</taxon>
        <taxon>Oceanospirillaceae</taxon>
        <taxon>Marinomonas</taxon>
    </lineage>
</organism>
<name>A0A2Z4PWM3_9GAMM</name>
<evidence type="ECO:0000313" key="7">
    <source>
        <dbReference type="Proteomes" id="UP000249898"/>
    </source>
</evidence>
<evidence type="ECO:0000313" key="6">
    <source>
        <dbReference type="EMBL" id="AWY01968.1"/>
    </source>
</evidence>
<feature type="transmembrane region" description="Helical" evidence="4">
    <location>
        <begin position="146"/>
        <end position="165"/>
    </location>
</feature>
<feature type="transmembrane region" description="Helical" evidence="4">
    <location>
        <begin position="42"/>
        <end position="62"/>
    </location>
</feature>
<dbReference type="EMBL" id="CP016181">
    <property type="protein sequence ID" value="AWY01968.1"/>
    <property type="molecule type" value="Genomic_DNA"/>
</dbReference>
<dbReference type="RefSeq" id="WP_112140915.1">
    <property type="nucleotide sequence ID" value="NZ_CP016181.1"/>
</dbReference>
<dbReference type="InterPro" id="IPR050469">
    <property type="entry name" value="Diguanylate_Cyclase"/>
</dbReference>
<dbReference type="FunFam" id="3.30.70.270:FF:000001">
    <property type="entry name" value="Diguanylate cyclase domain protein"/>
    <property type="match status" value="1"/>
</dbReference>
<dbReference type="Pfam" id="PF00990">
    <property type="entry name" value="GGDEF"/>
    <property type="match status" value="1"/>
</dbReference>